<protein>
    <submittedName>
        <fullName evidence="1">Uncharacterized protein</fullName>
    </submittedName>
</protein>
<gene>
    <name evidence="1" type="ORF">HMPREF0495_01541</name>
</gene>
<comment type="caution">
    <text evidence="1">The sequence shown here is derived from an EMBL/GenBank/DDBJ whole genome shotgun (WGS) entry which is preliminary data.</text>
</comment>
<dbReference type="AlphaFoldDB" id="U2QPS0"/>
<name>U2QPS0_LEVBR</name>
<reference evidence="1 2" key="1">
    <citation type="submission" date="2013-06" db="EMBL/GenBank/DDBJ databases">
        <authorList>
            <person name="Weinstock G."/>
            <person name="Sodergren E."/>
            <person name="Lobos E.A."/>
            <person name="Fulton L."/>
            <person name="Fulton R."/>
            <person name="Courtney L."/>
            <person name="Fronick C."/>
            <person name="O'Laughlin M."/>
            <person name="Godfrey J."/>
            <person name="Wilson R.M."/>
            <person name="Miner T."/>
            <person name="Farmer C."/>
            <person name="Delehaunty K."/>
            <person name="Cordes M."/>
            <person name="Minx P."/>
            <person name="Tomlinson C."/>
            <person name="Chen J."/>
            <person name="Wollam A."/>
            <person name="Pepin K.H."/>
            <person name="Bhonagiri V."/>
            <person name="Zhang X."/>
            <person name="Warren W."/>
            <person name="Mitreva M."/>
            <person name="Mardis E.R."/>
            <person name="Wilson R.K."/>
        </authorList>
    </citation>
    <scope>NUCLEOTIDE SEQUENCE [LARGE SCALE GENOMIC DNA]</scope>
    <source>
        <strain evidence="1 2">ATCC 14869</strain>
    </source>
</reference>
<sequence>MLAIPFVNPPKFLITSILCQHLNAYCWVPALLGPWQQSMWFQANTVQYLYSNNHSWTNQRDHATPP</sequence>
<evidence type="ECO:0000313" key="1">
    <source>
        <dbReference type="EMBL" id="ERK43318.1"/>
    </source>
</evidence>
<accession>U2QPS0</accession>
<dbReference type="HOGENOM" id="CLU_2825610_0_0_9"/>
<proteinExistence type="predicted"/>
<evidence type="ECO:0000313" key="2">
    <source>
        <dbReference type="Proteomes" id="UP000016644"/>
    </source>
</evidence>
<dbReference type="Proteomes" id="UP000016644">
    <property type="component" value="Unassembled WGS sequence"/>
</dbReference>
<organism evidence="1 2">
    <name type="scientific">Levilactobacillus brevis ATCC 14869 = DSM 20054</name>
    <dbReference type="NCBI Taxonomy" id="649758"/>
    <lineage>
        <taxon>Bacteria</taxon>
        <taxon>Bacillati</taxon>
        <taxon>Bacillota</taxon>
        <taxon>Bacilli</taxon>
        <taxon>Lactobacillales</taxon>
        <taxon>Lactobacillaceae</taxon>
        <taxon>Levilactobacillus</taxon>
    </lineage>
</organism>
<dbReference type="EMBL" id="AWVK01000062">
    <property type="protein sequence ID" value="ERK43318.1"/>
    <property type="molecule type" value="Genomic_DNA"/>
</dbReference>